<protein>
    <recommendedName>
        <fullName evidence="2">Peptidase M15A C-terminal domain-containing protein</fullName>
    </recommendedName>
</protein>
<evidence type="ECO:0008006" key="2">
    <source>
        <dbReference type="Google" id="ProtNLM"/>
    </source>
</evidence>
<reference evidence="1" key="1">
    <citation type="journal article" date="2015" name="Nature">
        <title>Complex archaea that bridge the gap between prokaryotes and eukaryotes.</title>
        <authorList>
            <person name="Spang A."/>
            <person name="Saw J.H."/>
            <person name="Jorgensen S.L."/>
            <person name="Zaremba-Niedzwiedzka K."/>
            <person name="Martijn J."/>
            <person name="Lind A.E."/>
            <person name="van Eijk R."/>
            <person name="Schleper C."/>
            <person name="Guy L."/>
            <person name="Ettema T.J."/>
        </authorList>
    </citation>
    <scope>NUCLEOTIDE SEQUENCE</scope>
</reference>
<organism evidence="1">
    <name type="scientific">marine sediment metagenome</name>
    <dbReference type="NCBI Taxonomy" id="412755"/>
    <lineage>
        <taxon>unclassified sequences</taxon>
        <taxon>metagenomes</taxon>
        <taxon>ecological metagenomes</taxon>
    </lineage>
</organism>
<evidence type="ECO:0000313" key="1">
    <source>
        <dbReference type="EMBL" id="KKL24939.1"/>
    </source>
</evidence>
<accession>A0A0F9BSK0</accession>
<dbReference type="EMBL" id="LAZR01036400">
    <property type="protein sequence ID" value="KKL24939.1"/>
    <property type="molecule type" value="Genomic_DNA"/>
</dbReference>
<dbReference type="AlphaFoldDB" id="A0A0F9BSK0"/>
<sequence length="136" mass="15878">MWKVITFLCVRFRFKTFSFTNFLFVITLDPQAYSETIGDIMYVKFGVDISRLNREIRRSLPPVRRICNKHGVLSVISSTYEGNHGVGSLHYSNDAYDITSTKIRYSDVFAEIKVKLGKKYDVVFEIDHIHIEYDPK</sequence>
<gene>
    <name evidence="1" type="ORF">LCGC14_2410310</name>
</gene>
<comment type="caution">
    <text evidence="1">The sequence shown here is derived from an EMBL/GenBank/DDBJ whole genome shotgun (WGS) entry which is preliminary data.</text>
</comment>
<proteinExistence type="predicted"/>
<name>A0A0F9BSK0_9ZZZZ</name>